<reference evidence="3" key="1">
    <citation type="journal article" date="2020" name="New Phytol.">
        <title>Comparative genomics reveals dynamic genome evolution in host specialist ectomycorrhizal fungi.</title>
        <authorList>
            <person name="Lofgren L.A."/>
            <person name="Nguyen N.H."/>
            <person name="Vilgalys R."/>
            <person name="Ruytinx J."/>
            <person name="Liao H.L."/>
            <person name="Branco S."/>
            <person name="Kuo A."/>
            <person name="LaButti K."/>
            <person name="Lipzen A."/>
            <person name="Andreopoulos W."/>
            <person name="Pangilinan J."/>
            <person name="Riley R."/>
            <person name="Hundley H."/>
            <person name="Na H."/>
            <person name="Barry K."/>
            <person name="Grigoriev I.V."/>
            <person name="Stajich J.E."/>
            <person name="Kennedy P.G."/>
        </authorList>
    </citation>
    <scope>NUCLEOTIDE SEQUENCE</scope>
    <source>
        <strain evidence="3">DOB743</strain>
    </source>
</reference>
<keyword evidence="1" id="KW-1133">Transmembrane helix</keyword>
<evidence type="ECO:0008006" key="5">
    <source>
        <dbReference type="Google" id="ProtNLM"/>
    </source>
</evidence>
<feature type="transmembrane region" description="Helical" evidence="1">
    <location>
        <begin position="46"/>
        <end position="65"/>
    </location>
</feature>
<dbReference type="Proteomes" id="UP000714275">
    <property type="component" value="Unassembled WGS sequence"/>
</dbReference>
<sequence length="120" mass="13807">MMIHVVALPSCYFLILFTGTFSPHATPVMTQNGGGYSVFVLQSYMIHLYRFLPFPNCPILVMSLLNSRAPCNDYRALSKPFRLNRRSRYVWALDRTYSLYALGVLAPRPQFSRSDFAYPN</sequence>
<protein>
    <recommendedName>
        <fullName evidence="5">Secreted protein</fullName>
    </recommendedName>
</protein>
<gene>
    <name evidence="3" type="ORF">EV702DRAFT_148476</name>
</gene>
<proteinExistence type="predicted"/>
<evidence type="ECO:0000256" key="2">
    <source>
        <dbReference type="SAM" id="SignalP"/>
    </source>
</evidence>
<comment type="caution">
    <text evidence="3">The sequence shown here is derived from an EMBL/GenBank/DDBJ whole genome shotgun (WGS) entry which is preliminary data.</text>
</comment>
<keyword evidence="1" id="KW-0812">Transmembrane</keyword>
<keyword evidence="1" id="KW-0472">Membrane</keyword>
<dbReference type="AlphaFoldDB" id="A0A9P7CUX9"/>
<feature type="chain" id="PRO_5040219774" description="Secreted protein" evidence="2">
    <location>
        <begin position="23"/>
        <end position="120"/>
    </location>
</feature>
<name>A0A9P7CUX9_9AGAM</name>
<keyword evidence="2" id="KW-0732">Signal</keyword>
<accession>A0A9P7CUX9</accession>
<evidence type="ECO:0000313" key="3">
    <source>
        <dbReference type="EMBL" id="KAG1763898.1"/>
    </source>
</evidence>
<evidence type="ECO:0000313" key="4">
    <source>
        <dbReference type="Proteomes" id="UP000714275"/>
    </source>
</evidence>
<organism evidence="3 4">
    <name type="scientific">Suillus placidus</name>
    <dbReference type="NCBI Taxonomy" id="48579"/>
    <lineage>
        <taxon>Eukaryota</taxon>
        <taxon>Fungi</taxon>
        <taxon>Dikarya</taxon>
        <taxon>Basidiomycota</taxon>
        <taxon>Agaricomycotina</taxon>
        <taxon>Agaricomycetes</taxon>
        <taxon>Agaricomycetidae</taxon>
        <taxon>Boletales</taxon>
        <taxon>Suillineae</taxon>
        <taxon>Suillaceae</taxon>
        <taxon>Suillus</taxon>
    </lineage>
</organism>
<keyword evidence="4" id="KW-1185">Reference proteome</keyword>
<evidence type="ECO:0000256" key="1">
    <source>
        <dbReference type="SAM" id="Phobius"/>
    </source>
</evidence>
<feature type="signal peptide" evidence="2">
    <location>
        <begin position="1"/>
        <end position="22"/>
    </location>
</feature>
<dbReference type="EMBL" id="JABBWD010000142">
    <property type="protein sequence ID" value="KAG1763898.1"/>
    <property type="molecule type" value="Genomic_DNA"/>
</dbReference>